<sequence length="73" mass="8153">MLPHIGGSMATGFIGVTTFLHEELNPRIRALDPDASNARIAEVLKEASIAYERKHKPLAQKLVDYSREQGFVF</sequence>
<dbReference type="EMBL" id="VICG01000004">
    <property type="protein sequence ID" value="KAA8572826.1"/>
    <property type="molecule type" value="Genomic_DNA"/>
</dbReference>
<protein>
    <submittedName>
        <fullName evidence="1">Uncharacterized protein</fullName>
    </submittedName>
</protein>
<keyword evidence="2" id="KW-1185">Reference proteome</keyword>
<comment type="caution">
    <text evidence="1">The sequence shown here is derived from an EMBL/GenBank/DDBJ whole genome shotgun (WGS) entry which is preliminary data.</text>
</comment>
<reference evidence="1 2" key="1">
    <citation type="submission" date="2019-06" db="EMBL/GenBank/DDBJ databases">
        <title>Genome Sequence of the Brown Rot Fungal Pathogen Monilinia fructicola.</title>
        <authorList>
            <person name="De Miccolis Angelini R.M."/>
            <person name="Landi L."/>
            <person name="Abate D."/>
            <person name="Pollastro S."/>
            <person name="Romanazzi G."/>
            <person name="Faretra F."/>
        </authorList>
    </citation>
    <scope>NUCLEOTIDE SEQUENCE [LARGE SCALE GENOMIC DNA]</scope>
    <source>
        <strain evidence="1 2">Mfrc123</strain>
    </source>
</reference>
<evidence type="ECO:0000313" key="1">
    <source>
        <dbReference type="EMBL" id="KAA8572826.1"/>
    </source>
</evidence>
<name>A0A5M9JY52_MONFR</name>
<proteinExistence type="predicted"/>
<gene>
    <name evidence="1" type="ORF">EYC84_003398</name>
</gene>
<evidence type="ECO:0000313" key="2">
    <source>
        <dbReference type="Proteomes" id="UP000322873"/>
    </source>
</evidence>
<organism evidence="1 2">
    <name type="scientific">Monilinia fructicola</name>
    <name type="common">Brown rot fungus</name>
    <name type="synonym">Ciboria fructicola</name>
    <dbReference type="NCBI Taxonomy" id="38448"/>
    <lineage>
        <taxon>Eukaryota</taxon>
        <taxon>Fungi</taxon>
        <taxon>Dikarya</taxon>
        <taxon>Ascomycota</taxon>
        <taxon>Pezizomycotina</taxon>
        <taxon>Leotiomycetes</taxon>
        <taxon>Helotiales</taxon>
        <taxon>Sclerotiniaceae</taxon>
        <taxon>Monilinia</taxon>
    </lineage>
</organism>
<dbReference type="VEuPathDB" id="FungiDB:MFRU_003g00680"/>
<dbReference type="AlphaFoldDB" id="A0A5M9JY52"/>
<accession>A0A5M9JY52</accession>
<dbReference type="Proteomes" id="UP000322873">
    <property type="component" value="Unassembled WGS sequence"/>
</dbReference>